<accession>A0A813VXL3</accession>
<organism evidence="2 3">
    <name type="scientific">Rotaria sordida</name>
    <dbReference type="NCBI Taxonomy" id="392033"/>
    <lineage>
        <taxon>Eukaryota</taxon>
        <taxon>Metazoa</taxon>
        <taxon>Spiralia</taxon>
        <taxon>Gnathifera</taxon>
        <taxon>Rotifera</taxon>
        <taxon>Eurotatoria</taxon>
        <taxon>Bdelloidea</taxon>
        <taxon>Philodinida</taxon>
        <taxon>Philodinidae</taxon>
        <taxon>Rotaria</taxon>
    </lineage>
</organism>
<protein>
    <submittedName>
        <fullName evidence="2">Uncharacterized protein</fullName>
    </submittedName>
</protein>
<dbReference type="Proteomes" id="UP000663882">
    <property type="component" value="Unassembled WGS sequence"/>
</dbReference>
<comment type="caution">
    <text evidence="2">The sequence shown here is derived from an EMBL/GenBank/DDBJ whole genome shotgun (WGS) entry which is preliminary data.</text>
</comment>
<sequence>MFGGKKYKDVFTGKLYLSMEPHPVALRSDQILSDLTEIFLEILKAISYNTNEKISIPEAKKIFKKFNLKASRIVCQLVIKQNEFWHFTNITCQTKGIEDKEQKNTTKKRSAETNDSDEDELLDERPSSSKSKSIKRKKHSNQ</sequence>
<proteinExistence type="predicted"/>
<gene>
    <name evidence="2" type="ORF">RFH988_LOCUS6386</name>
</gene>
<feature type="compositionally biased region" description="Basic and acidic residues" evidence="1">
    <location>
        <begin position="96"/>
        <end position="112"/>
    </location>
</feature>
<feature type="compositionally biased region" description="Basic residues" evidence="1">
    <location>
        <begin position="132"/>
        <end position="142"/>
    </location>
</feature>
<evidence type="ECO:0000313" key="3">
    <source>
        <dbReference type="Proteomes" id="UP000663882"/>
    </source>
</evidence>
<dbReference type="AlphaFoldDB" id="A0A813VXL3"/>
<dbReference type="EMBL" id="CAJNOO010000190">
    <property type="protein sequence ID" value="CAF0849604.1"/>
    <property type="molecule type" value="Genomic_DNA"/>
</dbReference>
<evidence type="ECO:0000256" key="1">
    <source>
        <dbReference type="SAM" id="MobiDB-lite"/>
    </source>
</evidence>
<name>A0A813VXL3_9BILA</name>
<feature type="region of interest" description="Disordered" evidence="1">
    <location>
        <begin position="96"/>
        <end position="142"/>
    </location>
</feature>
<reference evidence="2" key="1">
    <citation type="submission" date="2021-02" db="EMBL/GenBank/DDBJ databases">
        <authorList>
            <person name="Nowell W R."/>
        </authorList>
    </citation>
    <scope>NUCLEOTIDE SEQUENCE</scope>
</reference>
<evidence type="ECO:0000313" key="2">
    <source>
        <dbReference type="EMBL" id="CAF0849604.1"/>
    </source>
</evidence>